<feature type="region of interest" description="Disordered" evidence="1">
    <location>
        <begin position="115"/>
        <end position="143"/>
    </location>
</feature>
<evidence type="ECO:0000313" key="3">
    <source>
        <dbReference type="Proteomes" id="UP000215506"/>
    </source>
</evidence>
<evidence type="ECO:0008006" key="4">
    <source>
        <dbReference type="Google" id="ProtNLM"/>
    </source>
</evidence>
<dbReference type="Pfam" id="PF02575">
    <property type="entry name" value="YbaB_DNA_bd"/>
    <property type="match status" value="1"/>
</dbReference>
<reference evidence="2 3" key="1">
    <citation type="submission" date="2017-07" db="EMBL/GenBank/DDBJ databases">
        <title>First draft Genome Sequence of Nocardia cerradoensis isolated from human infection.</title>
        <authorList>
            <person name="Carrasco G."/>
        </authorList>
    </citation>
    <scope>NUCLEOTIDE SEQUENCE [LARGE SCALE GENOMIC DNA]</scope>
    <source>
        <strain evidence="2 3">CNM20130759</strain>
    </source>
</reference>
<comment type="caution">
    <text evidence="2">The sequence shown here is derived from an EMBL/GenBank/DDBJ whole genome shotgun (WGS) entry which is preliminary data.</text>
</comment>
<evidence type="ECO:0000313" key="2">
    <source>
        <dbReference type="EMBL" id="OXR45324.1"/>
    </source>
</evidence>
<dbReference type="RefSeq" id="WP_094025331.1">
    <property type="nucleotide sequence ID" value="NZ_NGAF01000004.1"/>
</dbReference>
<evidence type="ECO:0000256" key="1">
    <source>
        <dbReference type="SAM" id="MobiDB-lite"/>
    </source>
</evidence>
<dbReference type="InterPro" id="IPR036894">
    <property type="entry name" value="YbaB-like_sf"/>
</dbReference>
<dbReference type="Proteomes" id="UP000215506">
    <property type="component" value="Unassembled WGS sequence"/>
</dbReference>
<dbReference type="GO" id="GO:0003677">
    <property type="term" value="F:DNA binding"/>
    <property type="evidence" value="ECO:0007669"/>
    <property type="project" value="InterPro"/>
</dbReference>
<organism evidence="2 3">
    <name type="scientific">Nocardia cerradoensis</name>
    <dbReference type="NCBI Taxonomy" id="85688"/>
    <lineage>
        <taxon>Bacteria</taxon>
        <taxon>Bacillati</taxon>
        <taxon>Actinomycetota</taxon>
        <taxon>Actinomycetes</taxon>
        <taxon>Mycobacteriales</taxon>
        <taxon>Nocardiaceae</taxon>
        <taxon>Nocardia</taxon>
    </lineage>
</organism>
<proteinExistence type="predicted"/>
<dbReference type="InterPro" id="IPR004401">
    <property type="entry name" value="YbaB/EbfC"/>
</dbReference>
<accession>A0A231H8P3</accession>
<dbReference type="Gene3D" id="3.30.1310.10">
    <property type="entry name" value="Nucleoid-associated protein YbaB-like domain"/>
    <property type="match status" value="1"/>
</dbReference>
<sequence length="143" mass="15586">MDPNDPDGAADQLTAWADDLEHKAERYRELRDRMASLSVTETSRQGIAVTVDGEGIPTDIRFADSVRGIDPAALSAELMRTLQRAQVRMRDQIAATVHETVGDDEAGANIIDRYAERFPDPAEPEPDFGPDTDGSPLRPPGGQ</sequence>
<dbReference type="AlphaFoldDB" id="A0A231H8P3"/>
<gene>
    <name evidence="2" type="ORF">B7C42_02449</name>
</gene>
<dbReference type="EMBL" id="NGAF01000004">
    <property type="protein sequence ID" value="OXR45324.1"/>
    <property type="molecule type" value="Genomic_DNA"/>
</dbReference>
<name>A0A231H8P3_9NOCA</name>
<protein>
    <recommendedName>
        <fullName evidence="4">Nucleoid-associated protein YbaB</fullName>
    </recommendedName>
</protein>
<keyword evidence="3" id="KW-1185">Reference proteome</keyword>